<dbReference type="AlphaFoldDB" id="A0A261Y353"/>
<dbReference type="SUPFAM" id="SSF88713">
    <property type="entry name" value="Glycoside hydrolase/deacetylase"/>
    <property type="match status" value="1"/>
</dbReference>
<evidence type="ECO:0000256" key="1">
    <source>
        <dbReference type="SAM" id="SignalP"/>
    </source>
</evidence>
<sequence>MAQGTPLVLLIKMVRSIVLLACVAVAAAQFANTATLANPNPTGSFAPQASPNFPNINAQYAAVAVASGVPTGTIVPTGPLPTTSTLSGYPPTWTTPPTNSAEVQAAIQAINWGLVPNASVHTANSAGTLNTAGYSAADAYCWWSYSLCSVPKVSYLPPDIYYCPEPDTWGLSFDDGPLNPATPGQPDEWAEPNLYNSLAAHNQKATLFYIGSNVLTYPQAAQRALADGHTLCVHTWSHPPMTTKTNDELVAELYWTLKVIKEVTGVTPKCWRPPYGDVDDRVRSIAWQMGMRTVLWDWDSNDWDMPGTGGGNLSPSTVDSYFTTWIADANKTPNGHIVLQHELNNATVAMAEKWLPQVQAAFKVVPATQCFNITHPYWETNFQYASFDGSLSASASASATISGSASAAGASTKASASAQGASSSSTSGAQSIKVAAGSLFAVLVAAIAIL</sequence>
<organism evidence="3 4">
    <name type="scientific">Bifiguratus adelaidae</name>
    <dbReference type="NCBI Taxonomy" id="1938954"/>
    <lineage>
        <taxon>Eukaryota</taxon>
        <taxon>Fungi</taxon>
        <taxon>Fungi incertae sedis</taxon>
        <taxon>Mucoromycota</taxon>
        <taxon>Mucoromycotina</taxon>
        <taxon>Endogonomycetes</taxon>
        <taxon>Endogonales</taxon>
        <taxon>Endogonales incertae sedis</taxon>
        <taxon>Bifiguratus</taxon>
    </lineage>
</organism>
<dbReference type="PANTHER" id="PTHR10587:SF98">
    <property type="entry name" value="CHITIN DEACETYLASE"/>
    <property type="match status" value="1"/>
</dbReference>
<dbReference type="PANTHER" id="PTHR10587">
    <property type="entry name" value="GLYCOSYL TRANSFERASE-RELATED"/>
    <property type="match status" value="1"/>
</dbReference>
<evidence type="ECO:0000259" key="2">
    <source>
        <dbReference type="PROSITE" id="PS51677"/>
    </source>
</evidence>
<dbReference type="GO" id="GO:0016020">
    <property type="term" value="C:membrane"/>
    <property type="evidence" value="ECO:0007669"/>
    <property type="project" value="TreeGrafter"/>
</dbReference>
<dbReference type="OrthoDB" id="407355at2759"/>
<dbReference type="Gene3D" id="3.20.20.370">
    <property type="entry name" value="Glycoside hydrolase/deacetylase"/>
    <property type="match status" value="1"/>
</dbReference>
<dbReference type="InterPro" id="IPR011330">
    <property type="entry name" value="Glyco_hydro/deAcase_b/a-brl"/>
</dbReference>
<dbReference type="GO" id="GO:0004099">
    <property type="term" value="F:chitin deacetylase activity"/>
    <property type="evidence" value="ECO:0007669"/>
    <property type="project" value="UniProtKB-ARBA"/>
</dbReference>
<dbReference type="InterPro" id="IPR002509">
    <property type="entry name" value="NODB_dom"/>
</dbReference>
<dbReference type="InterPro" id="IPR050248">
    <property type="entry name" value="Polysacc_deacetylase_ArnD"/>
</dbReference>
<dbReference type="EMBL" id="MVBO01000024">
    <property type="protein sequence ID" value="OZJ05033.1"/>
    <property type="molecule type" value="Genomic_DNA"/>
</dbReference>
<comment type="caution">
    <text evidence="3">The sequence shown here is derived from an EMBL/GenBank/DDBJ whole genome shotgun (WGS) entry which is preliminary data.</text>
</comment>
<feature type="signal peptide" evidence="1">
    <location>
        <begin position="1"/>
        <end position="28"/>
    </location>
</feature>
<feature type="chain" id="PRO_5012130590" description="NodB homology domain-containing protein" evidence="1">
    <location>
        <begin position="29"/>
        <end position="450"/>
    </location>
</feature>
<keyword evidence="1" id="KW-0732">Signal</keyword>
<accession>A0A261Y353</accession>
<dbReference type="Proteomes" id="UP000242875">
    <property type="component" value="Unassembled WGS sequence"/>
</dbReference>
<protein>
    <recommendedName>
        <fullName evidence="2">NodB homology domain-containing protein</fullName>
    </recommendedName>
</protein>
<gene>
    <name evidence="3" type="ORF">BZG36_02120</name>
</gene>
<evidence type="ECO:0000313" key="4">
    <source>
        <dbReference type="Proteomes" id="UP000242875"/>
    </source>
</evidence>
<dbReference type="PROSITE" id="PS51677">
    <property type="entry name" value="NODB"/>
    <property type="match status" value="1"/>
</dbReference>
<dbReference type="CDD" id="cd10952">
    <property type="entry name" value="CE4_MrCDA_like"/>
    <property type="match status" value="1"/>
</dbReference>
<dbReference type="Pfam" id="PF01522">
    <property type="entry name" value="Polysacc_deac_1"/>
    <property type="match status" value="1"/>
</dbReference>
<reference evidence="3 4" key="1">
    <citation type="journal article" date="2017" name="Mycologia">
        <title>Bifiguratus adelaidae, gen. et sp. nov., a new member of Mucoromycotina in endophytic and soil-dwelling habitats.</title>
        <authorList>
            <person name="Torres-Cruz T.J."/>
            <person name="Billingsley Tobias T.L."/>
            <person name="Almatruk M."/>
            <person name="Hesse C."/>
            <person name="Kuske C.R."/>
            <person name="Desiro A."/>
            <person name="Benucci G.M."/>
            <person name="Bonito G."/>
            <person name="Stajich J.E."/>
            <person name="Dunlap C."/>
            <person name="Arnold A.E."/>
            <person name="Porras-Alfaro A."/>
        </authorList>
    </citation>
    <scope>NUCLEOTIDE SEQUENCE [LARGE SCALE GENOMIC DNA]</scope>
    <source>
        <strain evidence="3 4">AZ0501</strain>
    </source>
</reference>
<name>A0A261Y353_9FUNG</name>
<dbReference type="GO" id="GO:0005975">
    <property type="term" value="P:carbohydrate metabolic process"/>
    <property type="evidence" value="ECO:0007669"/>
    <property type="project" value="InterPro"/>
</dbReference>
<proteinExistence type="predicted"/>
<dbReference type="GO" id="GO:0009272">
    <property type="term" value="P:fungal-type cell wall biogenesis"/>
    <property type="evidence" value="ECO:0007669"/>
    <property type="project" value="UniProtKB-ARBA"/>
</dbReference>
<keyword evidence="4" id="KW-1185">Reference proteome</keyword>
<evidence type="ECO:0000313" key="3">
    <source>
        <dbReference type="EMBL" id="OZJ05033.1"/>
    </source>
</evidence>
<feature type="domain" description="NodB homology" evidence="2">
    <location>
        <begin position="167"/>
        <end position="367"/>
    </location>
</feature>